<dbReference type="InterPro" id="IPR015947">
    <property type="entry name" value="PUA-like_sf"/>
</dbReference>
<sequence length="116" mass="13083">MLLFKRKFLDAIRSGQKTQTIRLWPYRRMRAGQRSYIPGVGPVLITEVAELRLEDLTDADALPDGFPTADALRQELRAIYGPQLADGHRAFRVAFRLPAPADDLADSPPPNDRRRG</sequence>
<dbReference type="Gene3D" id="2.30.130.30">
    <property type="entry name" value="Hypothetical protein"/>
    <property type="match status" value="1"/>
</dbReference>
<organism evidence="2 3">
    <name type="scientific">Posidoniimonas corsicana</name>
    <dbReference type="NCBI Taxonomy" id="1938618"/>
    <lineage>
        <taxon>Bacteria</taxon>
        <taxon>Pseudomonadati</taxon>
        <taxon>Planctomycetota</taxon>
        <taxon>Planctomycetia</taxon>
        <taxon>Pirellulales</taxon>
        <taxon>Lacipirellulaceae</taxon>
        <taxon>Posidoniimonas</taxon>
    </lineage>
</organism>
<accession>A0A5C5VG52</accession>
<dbReference type="InterPro" id="IPR007374">
    <property type="entry name" value="ASCH_domain"/>
</dbReference>
<name>A0A5C5VG52_9BACT</name>
<feature type="domain" description="ASCH" evidence="1">
    <location>
        <begin position="2"/>
        <end position="99"/>
    </location>
</feature>
<comment type="caution">
    <text evidence="2">The sequence shown here is derived from an EMBL/GenBank/DDBJ whole genome shotgun (WGS) entry which is preliminary data.</text>
</comment>
<keyword evidence="3" id="KW-1185">Reference proteome</keyword>
<dbReference type="Pfam" id="PF04266">
    <property type="entry name" value="ASCH"/>
    <property type="match status" value="1"/>
</dbReference>
<dbReference type="EMBL" id="SIHJ01000001">
    <property type="protein sequence ID" value="TWT36675.1"/>
    <property type="molecule type" value="Genomic_DNA"/>
</dbReference>
<protein>
    <submittedName>
        <fullName evidence="2">ASCH domain protein</fullName>
    </submittedName>
</protein>
<evidence type="ECO:0000313" key="3">
    <source>
        <dbReference type="Proteomes" id="UP000316714"/>
    </source>
</evidence>
<dbReference type="OrthoDB" id="284720at2"/>
<dbReference type="CDD" id="cd06552">
    <property type="entry name" value="ASCH_yqfb_like"/>
    <property type="match status" value="1"/>
</dbReference>
<reference evidence="2 3" key="1">
    <citation type="submission" date="2019-02" db="EMBL/GenBank/DDBJ databases">
        <title>Deep-cultivation of Planctomycetes and their phenomic and genomic characterization uncovers novel biology.</title>
        <authorList>
            <person name="Wiegand S."/>
            <person name="Jogler M."/>
            <person name="Boedeker C."/>
            <person name="Pinto D."/>
            <person name="Vollmers J."/>
            <person name="Rivas-Marin E."/>
            <person name="Kohn T."/>
            <person name="Peeters S.H."/>
            <person name="Heuer A."/>
            <person name="Rast P."/>
            <person name="Oberbeckmann S."/>
            <person name="Bunk B."/>
            <person name="Jeske O."/>
            <person name="Meyerdierks A."/>
            <person name="Storesund J.E."/>
            <person name="Kallscheuer N."/>
            <person name="Luecker S."/>
            <person name="Lage O.M."/>
            <person name="Pohl T."/>
            <person name="Merkel B.J."/>
            <person name="Hornburger P."/>
            <person name="Mueller R.-W."/>
            <person name="Bruemmer F."/>
            <person name="Labrenz M."/>
            <person name="Spormann A.M."/>
            <person name="Op Den Camp H."/>
            <person name="Overmann J."/>
            <person name="Amann R."/>
            <person name="Jetten M.S.M."/>
            <person name="Mascher T."/>
            <person name="Medema M.H."/>
            <person name="Devos D.P."/>
            <person name="Kaster A.-K."/>
            <person name="Ovreas L."/>
            <person name="Rohde M."/>
            <person name="Galperin M.Y."/>
            <person name="Jogler C."/>
        </authorList>
    </citation>
    <scope>NUCLEOTIDE SEQUENCE [LARGE SCALE GENOMIC DNA]</scope>
    <source>
        <strain evidence="2 3">KOR34</strain>
    </source>
</reference>
<gene>
    <name evidence="2" type="ORF">KOR34_16150</name>
</gene>
<dbReference type="RefSeq" id="WP_146563771.1">
    <property type="nucleotide sequence ID" value="NZ_SIHJ01000001.1"/>
</dbReference>
<dbReference type="AlphaFoldDB" id="A0A5C5VG52"/>
<evidence type="ECO:0000313" key="2">
    <source>
        <dbReference type="EMBL" id="TWT36675.1"/>
    </source>
</evidence>
<dbReference type="SMART" id="SM01022">
    <property type="entry name" value="ASCH"/>
    <property type="match status" value="1"/>
</dbReference>
<dbReference type="SUPFAM" id="SSF88697">
    <property type="entry name" value="PUA domain-like"/>
    <property type="match status" value="1"/>
</dbReference>
<proteinExistence type="predicted"/>
<evidence type="ECO:0000259" key="1">
    <source>
        <dbReference type="SMART" id="SM01022"/>
    </source>
</evidence>
<dbReference type="Proteomes" id="UP000316714">
    <property type="component" value="Unassembled WGS sequence"/>
</dbReference>